<feature type="domain" description="AMP-dependent synthetase/ligase" evidence="1">
    <location>
        <begin position="57"/>
        <end position="420"/>
    </location>
</feature>
<evidence type="ECO:0000313" key="4">
    <source>
        <dbReference type="Proteomes" id="UP000078397"/>
    </source>
</evidence>
<dbReference type="GeneID" id="28847594"/>
<dbReference type="Pfam" id="PF13193">
    <property type="entry name" value="AMP-binding_C"/>
    <property type="match status" value="1"/>
</dbReference>
<protein>
    <submittedName>
        <fullName evidence="3">AMP dependent CoA ligase</fullName>
    </submittedName>
</protein>
<dbReference type="KEGG" id="pchm:VFPPC_04210"/>
<comment type="caution">
    <text evidence="3">The sequence shown here is derived from an EMBL/GenBank/DDBJ whole genome shotgun (WGS) entry which is preliminary data.</text>
</comment>
<evidence type="ECO:0000313" key="3">
    <source>
        <dbReference type="EMBL" id="OAQ67879.1"/>
    </source>
</evidence>
<dbReference type="EMBL" id="LSBJ02000003">
    <property type="protein sequence ID" value="OAQ67879.1"/>
    <property type="molecule type" value="Genomic_DNA"/>
</dbReference>
<dbReference type="PANTHER" id="PTHR24096">
    <property type="entry name" value="LONG-CHAIN-FATTY-ACID--COA LIGASE"/>
    <property type="match status" value="1"/>
</dbReference>
<evidence type="ECO:0000259" key="1">
    <source>
        <dbReference type="Pfam" id="PF00501"/>
    </source>
</evidence>
<dbReference type="SUPFAM" id="SSF56801">
    <property type="entry name" value="Acetyl-CoA synthetase-like"/>
    <property type="match status" value="1"/>
</dbReference>
<dbReference type="Gene3D" id="3.40.50.12780">
    <property type="entry name" value="N-terminal domain of ligase-like"/>
    <property type="match status" value="1"/>
</dbReference>
<dbReference type="PANTHER" id="PTHR24096:SF422">
    <property type="entry name" value="BCDNA.GH02901"/>
    <property type="match status" value="1"/>
</dbReference>
<keyword evidence="4" id="KW-1185">Reference proteome</keyword>
<dbReference type="GO" id="GO:0016405">
    <property type="term" value="F:CoA-ligase activity"/>
    <property type="evidence" value="ECO:0007669"/>
    <property type="project" value="TreeGrafter"/>
</dbReference>
<feature type="domain" description="AMP-binding enzyme C-terminal" evidence="2">
    <location>
        <begin position="475"/>
        <end position="556"/>
    </location>
</feature>
<accession>A0A179FS87</accession>
<dbReference type="InterPro" id="IPR000873">
    <property type="entry name" value="AMP-dep_synth/lig_dom"/>
</dbReference>
<evidence type="ECO:0000259" key="2">
    <source>
        <dbReference type="Pfam" id="PF13193"/>
    </source>
</evidence>
<dbReference type="RefSeq" id="XP_018144729.1">
    <property type="nucleotide sequence ID" value="XM_018283600.1"/>
</dbReference>
<dbReference type="OrthoDB" id="6509636at2759"/>
<dbReference type="Proteomes" id="UP000078397">
    <property type="component" value="Unassembled WGS sequence"/>
</dbReference>
<dbReference type="AlphaFoldDB" id="A0A179FS87"/>
<dbReference type="InterPro" id="IPR042099">
    <property type="entry name" value="ANL_N_sf"/>
</dbReference>
<dbReference type="InterPro" id="IPR045851">
    <property type="entry name" value="AMP-bd_C_sf"/>
</dbReference>
<reference evidence="3 4" key="1">
    <citation type="journal article" date="2016" name="PLoS Pathog.">
        <title>Biosynthesis of antibiotic leucinostatins in bio-control fungus Purpureocillium lilacinum and their inhibition on phytophthora revealed by genome mining.</title>
        <authorList>
            <person name="Wang G."/>
            <person name="Liu Z."/>
            <person name="Lin R."/>
            <person name="Li E."/>
            <person name="Mao Z."/>
            <person name="Ling J."/>
            <person name="Yang Y."/>
            <person name="Yin W.B."/>
            <person name="Xie B."/>
        </authorList>
    </citation>
    <scope>NUCLEOTIDE SEQUENCE [LARGE SCALE GENOMIC DNA]</scope>
    <source>
        <strain evidence="3">170</strain>
    </source>
</reference>
<gene>
    <name evidence="3" type="ORF">VFPPC_04210</name>
</gene>
<organism evidence="3 4">
    <name type="scientific">Pochonia chlamydosporia 170</name>
    <dbReference type="NCBI Taxonomy" id="1380566"/>
    <lineage>
        <taxon>Eukaryota</taxon>
        <taxon>Fungi</taxon>
        <taxon>Dikarya</taxon>
        <taxon>Ascomycota</taxon>
        <taxon>Pezizomycotina</taxon>
        <taxon>Sordariomycetes</taxon>
        <taxon>Hypocreomycetidae</taxon>
        <taxon>Hypocreales</taxon>
        <taxon>Clavicipitaceae</taxon>
        <taxon>Pochonia</taxon>
    </lineage>
</organism>
<keyword evidence="3" id="KW-0436">Ligase</keyword>
<dbReference type="Gene3D" id="3.30.300.30">
    <property type="match status" value="1"/>
</dbReference>
<sequence>MPFTTPDYAEKLPCEIPDSVPIHKFLFGQEDKYGRYPLSSSKSPFTCGISGKGYDAAEVAERIDLLAAALATELRFEVNSPELDKVISIFSVNTIDTMTVSWATHRLNGVSSPISPSYSVTELTRQLKAVKAKALFTCVTLLHTALEAADAAGIPQNRVYLLEVPEKVSKGATLPHDILTVDKLIETGRGVEKLPKLEWTEGQGARQTAFLCSSSGTSGLPKNVQISHRNIIANVMQLAVYESNYRTPGPQGNLGVLPMSHSYALIVTGHLGVYRGHEVFVLPGFDIHDVVHAISHYKIENLWMVPPMIVGMIKAAAIVEKHDLSHVDTVVVGASNLTDEVAAAFTKLMPNCNFVQGYGLTETAVAVCMQNRADIMSGSCGSLLPGFEGRLVDRAGGEITALDTAGELLLKSPTVMLGYLDNEQATRESFTEDGWLRTGDLIEFRKSEKGYEHLFIVDRVKELIKVRGMQVSPVEVEALLSRHPAVADVTVVPIPNDAAGELPIAFIVRAPEAKDQDENDLKDRIHEFANTELAEFKRLAGGIEFVDALPKSAAGKTKRGDMKGRARDMYEARRVRPVILQTFEFDSEDDEDEDE</sequence>
<dbReference type="Pfam" id="PF00501">
    <property type="entry name" value="AMP-binding"/>
    <property type="match status" value="1"/>
</dbReference>
<name>A0A179FS87_METCM</name>
<dbReference type="InterPro" id="IPR025110">
    <property type="entry name" value="AMP-bd_C"/>
</dbReference>
<dbReference type="STRING" id="1380566.A0A179FS87"/>
<proteinExistence type="predicted"/>